<accession>A0A2A2JNU0</accession>
<feature type="compositionally biased region" description="Polar residues" evidence="2">
    <location>
        <begin position="213"/>
        <end position="236"/>
    </location>
</feature>
<dbReference type="PROSITE" id="PS50238">
    <property type="entry name" value="RHOGAP"/>
    <property type="match status" value="1"/>
</dbReference>
<evidence type="ECO:0000256" key="1">
    <source>
        <dbReference type="ARBA" id="ARBA00022468"/>
    </source>
</evidence>
<organism evidence="4 5">
    <name type="scientific">Diploscapter pachys</name>
    <dbReference type="NCBI Taxonomy" id="2018661"/>
    <lineage>
        <taxon>Eukaryota</taxon>
        <taxon>Metazoa</taxon>
        <taxon>Ecdysozoa</taxon>
        <taxon>Nematoda</taxon>
        <taxon>Chromadorea</taxon>
        <taxon>Rhabditida</taxon>
        <taxon>Rhabditina</taxon>
        <taxon>Rhabditomorpha</taxon>
        <taxon>Rhabditoidea</taxon>
        <taxon>Rhabditidae</taxon>
        <taxon>Diploscapter</taxon>
    </lineage>
</organism>
<feature type="region of interest" description="Disordered" evidence="2">
    <location>
        <begin position="626"/>
        <end position="656"/>
    </location>
</feature>
<dbReference type="EMBL" id="LIAE01010304">
    <property type="protein sequence ID" value="PAV63486.1"/>
    <property type="molecule type" value="Genomic_DNA"/>
</dbReference>
<dbReference type="AlphaFoldDB" id="A0A2A2JNU0"/>
<reference evidence="4 5" key="1">
    <citation type="journal article" date="2017" name="Curr. Biol.">
        <title>Genome architecture and evolution of a unichromosomal asexual nematode.</title>
        <authorList>
            <person name="Fradin H."/>
            <person name="Zegar C."/>
            <person name="Gutwein M."/>
            <person name="Lucas J."/>
            <person name="Kovtun M."/>
            <person name="Corcoran D."/>
            <person name="Baugh L.R."/>
            <person name="Kiontke K."/>
            <person name="Gunsalus K."/>
            <person name="Fitch D.H."/>
            <person name="Piano F."/>
        </authorList>
    </citation>
    <scope>NUCLEOTIDE SEQUENCE [LARGE SCALE GENOMIC DNA]</scope>
    <source>
        <strain evidence="4">PF1309</strain>
    </source>
</reference>
<dbReference type="Pfam" id="PF00620">
    <property type="entry name" value="RhoGAP"/>
    <property type="match status" value="1"/>
</dbReference>
<dbReference type="PANTHER" id="PTHR12635:SF7">
    <property type="entry name" value="RHO GTPASE ACTIVATING PROTEIN 6-RELATED"/>
    <property type="match status" value="1"/>
</dbReference>
<evidence type="ECO:0000256" key="2">
    <source>
        <dbReference type="SAM" id="MobiDB-lite"/>
    </source>
</evidence>
<dbReference type="InterPro" id="IPR008936">
    <property type="entry name" value="Rho_GTPase_activation_prot"/>
</dbReference>
<feature type="region of interest" description="Disordered" evidence="2">
    <location>
        <begin position="211"/>
        <end position="248"/>
    </location>
</feature>
<protein>
    <recommendedName>
        <fullName evidence="3">Rho-GAP domain-containing protein</fullName>
    </recommendedName>
</protein>
<proteinExistence type="predicted"/>
<evidence type="ECO:0000313" key="4">
    <source>
        <dbReference type="EMBL" id="PAV63486.1"/>
    </source>
</evidence>
<gene>
    <name evidence="4" type="ORF">WR25_01440</name>
</gene>
<evidence type="ECO:0000259" key="3">
    <source>
        <dbReference type="PROSITE" id="PS50238"/>
    </source>
</evidence>
<feature type="region of interest" description="Disordered" evidence="2">
    <location>
        <begin position="40"/>
        <end position="78"/>
    </location>
</feature>
<feature type="region of interest" description="Disordered" evidence="2">
    <location>
        <begin position="160"/>
        <end position="180"/>
    </location>
</feature>
<evidence type="ECO:0000313" key="5">
    <source>
        <dbReference type="Proteomes" id="UP000218231"/>
    </source>
</evidence>
<dbReference type="GO" id="GO:0007165">
    <property type="term" value="P:signal transduction"/>
    <property type="evidence" value="ECO:0007669"/>
    <property type="project" value="InterPro"/>
</dbReference>
<feature type="domain" description="Rho-GAP" evidence="3">
    <location>
        <begin position="330"/>
        <end position="510"/>
    </location>
</feature>
<dbReference type="GO" id="GO:0005096">
    <property type="term" value="F:GTPase activator activity"/>
    <property type="evidence" value="ECO:0007669"/>
    <property type="project" value="UniProtKB-KW"/>
</dbReference>
<dbReference type="PANTHER" id="PTHR12635">
    <property type="entry name" value="RHO-GTPASE-ACTIVATING PROTEIN 6 FAMILY MEMBER"/>
    <property type="match status" value="1"/>
</dbReference>
<dbReference type="Gene3D" id="1.10.555.10">
    <property type="entry name" value="Rho GTPase activation protein"/>
    <property type="match status" value="1"/>
</dbReference>
<dbReference type="Proteomes" id="UP000218231">
    <property type="component" value="Unassembled WGS sequence"/>
</dbReference>
<dbReference type="InterPro" id="IPR037863">
    <property type="entry name" value="RHOGAP6/36"/>
</dbReference>
<feature type="compositionally biased region" description="Basic and acidic residues" evidence="2">
    <location>
        <begin position="40"/>
        <end position="53"/>
    </location>
</feature>
<feature type="region of interest" description="Disordered" evidence="2">
    <location>
        <begin position="553"/>
        <end position="595"/>
    </location>
</feature>
<dbReference type="STRING" id="2018661.A0A2A2JNU0"/>
<dbReference type="OrthoDB" id="10024839at2759"/>
<keyword evidence="1" id="KW-0343">GTPase activation</keyword>
<keyword evidence="5" id="KW-1185">Reference proteome</keyword>
<feature type="compositionally biased region" description="Basic and acidic residues" evidence="2">
    <location>
        <begin position="626"/>
        <end position="640"/>
    </location>
</feature>
<comment type="caution">
    <text evidence="4">The sequence shown here is derived from an EMBL/GenBank/DDBJ whole genome shotgun (WGS) entry which is preliminary data.</text>
</comment>
<name>A0A2A2JNU0_9BILA</name>
<sequence>MTTAAGTLLLLSHLLRHPLRKWPLLSIPRHYYLTRLRDSRESSGFHDDPRESFDPSGSSSDVLPPHPMTAPVSPNVPLSASSSHSDGWKYSSQKLLWKLKPKYINFSHASSTSSSTDSAWKSLAISITRLQKLLPGVSVVKQKDPLSALRQKRLKLVKSAKTGEKAYSSDGQRRPSGSTQDTRVFGVSLIDCMENEKRLEEAIRCRSLDDATVGSSGSTLTAGSQPDSSQSQNRSLAKQKAKPVRSETELIKYEDRRWLYPSTQNMCVSNPSSPSPLSASLPTKDLSTSVTFLLATEPEKEQITGRFVKKARAPSSSLSWSLDCPPDEFTDMHMLQVPRIVDNCIKYLIEHGLHQLGLFRIAGNATRCRQLRNALEKAGGEMIYLADDVTAVNDIAAILKEYFRDLPQPLLPKEHYQAYIAAAKLTSDDRVECVRHLLALLNPPNIDTLFVLMKFLHQIPGNKMDARNLATIFAPCILRADHDKLHATLAENEQQICIIETIILEVETIFTIPKDLQCKIYNKLRETEPDRLDRILNNLSRLEGNEPILCSPFPATVEEDSPRDTQKTTGNSTEDIQNESKEFDSISQKTRKKKIVTQRSGSWPFSLAKPSSSREELRFFNEPVKEARVGGDGSRGKDTHSLAPCGVTNLTRPSGLSYEDSQQKLAITPKL</sequence>
<dbReference type="SMART" id="SM00324">
    <property type="entry name" value="RhoGAP"/>
    <property type="match status" value="1"/>
</dbReference>
<dbReference type="InterPro" id="IPR000198">
    <property type="entry name" value="RhoGAP_dom"/>
</dbReference>
<dbReference type="SUPFAM" id="SSF48350">
    <property type="entry name" value="GTPase activation domain, GAP"/>
    <property type="match status" value="1"/>
</dbReference>